<accession>A0ABW3LEL6</accession>
<dbReference type="EMBL" id="JBHTKI010000020">
    <property type="protein sequence ID" value="MFD1032354.1"/>
    <property type="molecule type" value="Genomic_DNA"/>
</dbReference>
<sequence length="59" mass="6848">MAFKDKFNKVKDKVTKKGETHLDEHGNEYKEKGTDYVNENKGDWKDRVTGSGDETKENK</sequence>
<protein>
    <submittedName>
        <fullName evidence="2">Uncharacterized protein</fullName>
    </submittedName>
</protein>
<evidence type="ECO:0000313" key="2">
    <source>
        <dbReference type="EMBL" id="MFD1032354.1"/>
    </source>
</evidence>
<dbReference type="Proteomes" id="UP001597109">
    <property type="component" value="Unassembled WGS sequence"/>
</dbReference>
<keyword evidence="3" id="KW-1185">Reference proteome</keyword>
<evidence type="ECO:0000313" key="3">
    <source>
        <dbReference type="Proteomes" id="UP001597109"/>
    </source>
</evidence>
<name>A0ABW3LEL6_9BACL</name>
<evidence type="ECO:0000256" key="1">
    <source>
        <dbReference type="SAM" id="MobiDB-lite"/>
    </source>
</evidence>
<proteinExistence type="predicted"/>
<organism evidence="2 3">
    <name type="scientific">Metaplanococcus flavidus</name>
    <dbReference type="NCBI Taxonomy" id="569883"/>
    <lineage>
        <taxon>Bacteria</taxon>
        <taxon>Bacillati</taxon>
        <taxon>Bacillota</taxon>
        <taxon>Bacilli</taxon>
        <taxon>Bacillales</taxon>
        <taxon>Caryophanaceae</taxon>
        <taxon>Metaplanococcus</taxon>
    </lineage>
</organism>
<gene>
    <name evidence="2" type="ORF">ACFQ1X_13015</name>
</gene>
<comment type="caution">
    <text evidence="2">The sequence shown here is derived from an EMBL/GenBank/DDBJ whole genome shotgun (WGS) entry which is preliminary data.</text>
</comment>
<dbReference type="RefSeq" id="WP_144840743.1">
    <property type="nucleotide sequence ID" value="NZ_JBHTKI010000020.1"/>
</dbReference>
<feature type="region of interest" description="Disordered" evidence="1">
    <location>
        <begin position="1"/>
        <end position="59"/>
    </location>
</feature>
<reference evidence="3" key="1">
    <citation type="journal article" date="2019" name="Int. J. Syst. Evol. Microbiol.">
        <title>The Global Catalogue of Microorganisms (GCM) 10K type strain sequencing project: providing services to taxonomists for standard genome sequencing and annotation.</title>
        <authorList>
            <consortium name="The Broad Institute Genomics Platform"/>
            <consortium name="The Broad Institute Genome Sequencing Center for Infectious Disease"/>
            <person name="Wu L."/>
            <person name="Ma J."/>
        </authorList>
    </citation>
    <scope>NUCLEOTIDE SEQUENCE [LARGE SCALE GENOMIC DNA]</scope>
    <source>
        <strain evidence="3">CCUG 56756</strain>
    </source>
</reference>